<dbReference type="Pfam" id="PF08713">
    <property type="entry name" value="DNA_alkylation"/>
    <property type="match status" value="1"/>
</dbReference>
<dbReference type="InterPro" id="IPR014825">
    <property type="entry name" value="DNA_alkylation"/>
</dbReference>
<comment type="caution">
    <text evidence="1">The sequence shown here is derived from an EMBL/GenBank/DDBJ whole genome shotgun (WGS) entry which is preliminary data.</text>
</comment>
<sequence length="224" mass="26512">MQAYIRTLEDEFKRHANGVVALGQKAYMKDHFEFLGLKTPLRRDIQKPFLEKSTLPKKEDIPELVEILWNKPEREFQLFAQELAEKYIKKVEKADIDLFEYMVIHKSWWDTVDFIAVKLMGKYFSVFPEQTQFYVDKWLASGNIWLQRCALIFQLNYKNNLDTKLLSHTIHSLLGSKEFFINKAIGWILRQYSKTDPTWVQQFVDNTALANLSEKEALRLIKAN</sequence>
<dbReference type="Gene3D" id="1.25.40.290">
    <property type="entry name" value="ARM repeat domains"/>
    <property type="match status" value="1"/>
</dbReference>
<reference evidence="1 2" key="1">
    <citation type="submission" date="2020-09" db="EMBL/GenBank/DDBJ databases">
        <title>Echinicola sp. CAU 1574 isolated from sand of Sido Beach.</title>
        <authorList>
            <person name="Kim W."/>
        </authorList>
    </citation>
    <scope>NUCLEOTIDE SEQUENCE [LARGE SCALE GENOMIC DNA]</scope>
    <source>
        <strain evidence="1 2">CAU 1574</strain>
    </source>
</reference>
<dbReference type="SUPFAM" id="SSF48371">
    <property type="entry name" value="ARM repeat"/>
    <property type="match status" value="1"/>
</dbReference>
<dbReference type="Gene3D" id="1.20.1660.10">
    <property type="entry name" value="Hypothetical protein (EF3068)"/>
    <property type="match status" value="1"/>
</dbReference>
<dbReference type="CDD" id="cd07064">
    <property type="entry name" value="AlkD_like_1"/>
    <property type="match status" value="1"/>
</dbReference>
<dbReference type="Proteomes" id="UP000647133">
    <property type="component" value="Unassembled WGS sequence"/>
</dbReference>
<accession>A0ABR9AKA8</accession>
<gene>
    <name evidence="1" type="ORF">IFO69_08345</name>
</gene>
<evidence type="ECO:0000313" key="1">
    <source>
        <dbReference type="EMBL" id="MBD8488751.1"/>
    </source>
</evidence>
<protein>
    <submittedName>
        <fullName evidence="1">DNA alkylation repair protein</fullName>
    </submittedName>
</protein>
<proteinExistence type="predicted"/>
<keyword evidence="2" id="KW-1185">Reference proteome</keyword>
<dbReference type="PANTHER" id="PTHR34070:SF1">
    <property type="entry name" value="DNA ALKYLATION REPAIR PROTEIN"/>
    <property type="match status" value="1"/>
</dbReference>
<dbReference type="EMBL" id="JACYTQ010000002">
    <property type="protein sequence ID" value="MBD8488751.1"/>
    <property type="molecule type" value="Genomic_DNA"/>
</dbReference>
<organism evidence="1 2">
    <name type="scientific">Echinicola arenosa</name>
    <dbReference type="NCBI Taxonomy" id="2774144"/>
    <lineage>
        <taxon>Bacteria</taxon>
        <taxon>Pseudomonadati</taxon>
        <taxon>Bacteroidota</taxon>
        <taxon>Cytophagia</taxon>
        <taxon>Cytophagales</taxon>
        <taxon>Cyclobacteriaceae</taxon>
        <taxon>Echinicola</taxon>
    </lineage>
</organism>
<name>A0ABR9AKA8_9BACT</name>
<dbReference type="PANTHER" id="PTHR34070">
    <property type="entry name" value="ARMADILLO-TYPE FOLD"/>
    <property type="match status" value="1"/>
</dbReference>
<dbReference type="InterPro" id="IPR016024">
    <property type="entry name" value="ARM-type_fold"/>
</dbReference>
<evidence type="ECO:0000313" key="2">
    <source>
        <dbReference type="Proteomes" id="UP000647133"/>
    </source>
</evidence>
<dbReference type="RefSeq" id="WP_192009603.1">
    <property type="nucleotide sequence ID" value="NZ_JACYTQ010000002.1"/>
</dbReference>